<evidence type="ECO:0000313" key="2">
    <source>
        <dbReference type="Proteomes" id="UP001152872"/>
    </source>
</evidence>
<evidence type="ECO:0000313" key="1">
    <source>
        <dbReference type="EMBL" id="MDG3493492.1"/>
    </source>
</evidence>
<feature type="non-terminal residue" evidence="1">
    <location>
        <position position="1"/>
    </location>
</feature>
<sequence>PWSHTQLLQRQIVNIPNVADVPVEAAIDRSHWQKFHLIDTQYSSLFLDVWLYALVEVFSCIAFP</sequence>
<gene>
    <name evidence="1" type="ORF">FEV09_02870</name>
</gene>
<comment type="caution">
    <text evidence="1">The sequence shown here is derived from an EMBL/GenBank/DDBJ whole genome shotgun (WGS) entry which is preliminary data.</text>
</comment>
<protein>
    <submittedName>
        <fullName evidence="1">Uncharacterized protein</fullName>
    </submittedName>
</protein>
<dbReference type="EMBL" id="VBTY01000013">
    <property type="protein sequence ID" value="MDG3493492.1"/>
    <property type="molecule type" value="Genomic_DNA"/>
</dbReference>
<name>A0A9X4M6P8_9CYAN</name>
<dbReference type="Proteomes" id="UP001152872">
    <property type="component" value="Unassembled WGS sequence"/>
</dbReference>
<accession>A0A9X4M6P8</accession>
<keyword evidence="2" id="KW-1185">Reference proteome</keyword>
<organism evidence="1 2">
    <name type="scientific">Pseudanabaena catenata USMAC16</name>
    <dbReference type="NCBI Taxonomy" id="1855837"/>
    <lineage>
        <taxon>Bacteria</taxon>
        <taxon>Bacillati</taxon>
        <taxon>Cyanobacteriota</taxon>
        <taxon>Cyanophyceae</taxon>
        <taxon>Pseudanabaenales</taxon>
        <taxon>Pseudanabaenaceae</taxon>
        <taxon>Pseudanabaena</taxon>
    </lineage>
</organism>
<proteinExistence type="predicted"/>
<dbReference type="AlphaFoldDB" id="A0A9X4M6P8"/>
<reference evidence="1" key="1">
    <citation type="submission" date="2019-05" db="EMBL/GenBank/DDBJ databases">
        <title>Whole genome sequencing of Pseudanabaena catenata USMAC16.</title>
        <authorList>
            <person name="Khan Z."/>
            <person name="Omar W.M."/>
            <person name="Convey P."/>
            <person name="Merican F."/>
            <person name="Najimudin N."/>
        </authorList>
    </citation>
    <scope>NUCLEOTIDE SEQUENCE</scope>
    <source>
        <strain evidence="1">USMAC16</strain>
    </source>
</reference>
<dbReference type="RefSeq" id="WP_009625531.1">
    <property type="nucleotide sequence ID" value="NZ_VBTY01000013.1"/>
</dbReference>